<accession>A0A0A8WZP4</accession>
<dbReference type="InterPro" id="IPR031325">
    <property type="entry name" value="RHS_repeat"/>
</dbReference>
<dbReference type="STRING" id="1321606.SAMD00020551_0374"/>
<proteinExistence type="predicted"/>
<evidence type="ECO:0000313" key="2">
    <source>
        <dbReference type="EMBL" id="GAM12242.1"/>
    </source>
</evidence>
<dbReference type="Gene3D" id="2.180.10.10">
    <property type="entry name" value="RHS repeat-associated core"/>
    <property type="match status" value="1"/>
</dbReference>
<feature type="region of interest" description="Disordered" evidence="1">
    <location>
        <begin position="37"/>
        <end position="60"/>
    </location>
</feature>
<organism evidence="2 3">
    <name type="scientific">Mesobacillus selenatarsenatis (strain DSM 18680 / JCM 14380 / FERM P-15431 / SF-1)</name>
    <dbReference type="NCBI Taxonomy" id="1321606"/>
    <lineage>
        <taxon>Bacteria</taxon>
        <taxon>Bacillati</taxon>
        <taxon>Bacillota</taxon>
        <taxon>Bacilli</taxon>
        <taxon>Bacillales</taxon>
        <taxon>Bacillaceae</taxon>
        <taxon>Mesobacillus</taxon>
    </lineage>
</organism>
<gene>
    <name evidence="2" type="ORF">SAMD00020551_0374</name>
</gene>
<reference evidence="2 3" key="1">
    <citation type="submission" date="2013-06" db="EMBL/GenBank/DDBJ databases">
        <title>Whole genome shotgun sequence of Bacillus selenatarsenatis SF-1.</title>
        <authorList>
            <person name="Kuroda M."/>
            <person name="Sei K."/>
            <person name="Yamashita M."/>
            <person name="Ike M."/>
        </authorList>
    </citation>
    <scope>NUCLEOTIDE SEQUENCE [LARGE SCALE GENOMIC DNA]</scope>
    <source>
        <strain evidence="2 3">SF-1</strain>
    </source>
</reference>
<comment type="caution">
    <text evidence="2">The sequence shown here is derived from an EMBL/GenBank/DDBJ whole genome shotgun (WGS) entry which is preliminary data.</text>
</comment>
<keyword evidence="3" id="KW-1185">Reference proteome</keyword>
<sequence length="112" mass="12613">MTGESAGGDTRQYEYKANDNLKKVTDENGRLTTYEYHKSVNRKGTPNANGDETTSTYNEKNDVTYYTDTLGRSITYEYDLVRIETKTISPNGRVRTVKVQGCSNDSFSAKNC</sequence>
<dbReference type="Proteomes" id="UP000031014">
    <property type="component" value="Unassembled WGS sequence"/>
</dbReference>
<dbReference type="Pfam" id="PF05593">
    <property type="entry name" value="RHS_repeat"/>
    <property type="match status" value="1"/>
</dbReference>
<dbReference type="EMBL" id="BASE01000008">
    <property type="protein sequence ID" value="GAM12242.1"/>
    <property type="molecule type" value="Genomic_DNA"/>
</dbReference>
<name>A0A0A8WZP4_MESS1</name>
<feature type="compositionally biased region" description="Polar residues" evidence="1">
    <location>
        <begin position="42"/>
        <end position="60"/>
    </location>
</feature>
<evidence type="ECO:0008006" key="4">
    <source>
        <dbReference type="Google" id="ProtNLM"/>
    </source>
</evidence>
<evidence type="ECO:0000256" key="1">
    <source>
        <dbReference type="SAM" id="MobiDB-lite"/>
    </source>
</evidence>
<protein>
    <recommendedName>
        <fullName evidence="4">Wall-associated protein</fullName>
    </recommendedName>
</protein>
<evidence type="ECO:0000313" key="3">
    <source>
        <dbReference type="Proteomes" id="UP000031014"/>
    </source>
</evidence>
<dbReference type="AlphaFoldDB" id="A0A0A8WZP4"/>
<dbReference type="RefSeq" id="WP_041964181.1">
    <property type="nucleotide sequence ID" value="NZ_BASE01000008.1"/>
</dbReference>